<accession>A0A8J2SGA6</accession>
<feature type="compositionally biased region" description="Acidic residues" evidence="2">
    <location>
        <begin position="357"/>
        <end position="375"/>
    </location>
</feature>
<evidence type="ECO:0000313" key="5">
    <source>
        <dbReference type="Proteomes" id="UP000789595"/>
    </source>
</evidence>
<dbReference type="GO" id="GO:0005783">
    <property type="term" value="C:endoplasmic reticulum"/>
    <property type="evidence" value="ECO:0007669"/>
    <property type="project" value="TreeGrafter"/>
</dbReference>
<organism evidence="4 5">
    <name type="scientific">Pelagomonas calceolata</name>
    <dbReference type="NCBI Taxonomy" id="35677"/>
    <lineage>
        <taxon>Eukaryota</taxon>
        <taxon>Sar</taxon>
        <taxon>Stramenopiles</taxon>
        <taxon>Ochrophyta</taxon>
        <taxon>Pelagophyceae</taxon>
        <taxon>Pelagomonadales</taxon>
        <taxon>Pelagomonadaceae</taxon>
        <taxon>Pelagomonas</taxon>
    </lineage>
</organism>
<name>A0A8J2SGA6_9STRA</name>
<keyword evidence="5" id="KW-1185">Reference proteome</keyword>
<proteinExistence type="predicted"/>
<dbReference type="InterPro" id="IPR045050">
    <property type="entry name" value="Synaptotagmin_plant"/>
</dbReference>
<evidence type="ECO:0000259" key="3">
    <source>
        <dbReference type="PROSITE" id="PS50004"/>
    </source>
</evidence>
<dbReference type="GO" id="GO:0008289">
    <property type="term" value="F:lipid binding"/>
    <property type="evidence" value="ECO:0007669"/>
    <property type="project" value="InterPro"/>
</dbReference>
<feature type="region of interest" description="Disordered" evidence="2">
    <location>
        <begin position="314"/>
        <end position="375"/>
    </location>
</feature>
<reference evidence="4" key="1">
    <citation type="submission" date="2021-11" db="EMBL/GenBank/DDBJ databases">
        <authorList>
            <consortium name="Genoscope - CEA"/>
            <person name="William W."/>
        </authorList>
    </citation>
    <scope>NUCLEOTIDE SEQUENCE</scope>
</reference>
<dbReference type="Proteomes" id="UP000789595">
    <property type="component" value="Unassembled WGS sequence"/>
</dbReference>
<feature type="domain" description="C2" evidence="3">
    <location>
        <begin position="423"/>
        <end position="544"/>
    </location>
</feature>
<dbReference type="CDD" id="cd00030">
    <property type="entry name" value="C2"/>
    <property type="match status" value="1"/>
</dbReference>
<gene>
    <name evidence="4" type="ORF">PECAL_1P19660</name>
</gene>
<comment type="caution">
    <text evidence="4">The sequence shown here is derived from an EMBL/GenBank/DDBJ whole genome shotgun (WGS) entry which is preliminary data.</text>
</comment>
<dbReference type="PANTHER" id="PTHR10774:SF190">
    <property type="entry name" value="C2 CALCIUM_LIPID-BINDING ENDONUCLEASE_EXONUCLEASE_PHOSPHATASE-RELATED"/>
    <property type="match status" value="1"/>
</dbReference>
<dbReference type="AlphaFoldDB" id="A0A8J2SGA6"/>
<dbReference type="Gene3D" id="2.60.40.150">
    <property type="entry name" value="C2 domain"/>
    <property type="match status" value="1"/>
</dbReference>
<protein>
    <recommendedName>
        <fullName evidence="3">C2 domain-containing protein</fullName>
    </recommendedName>
</protein>
<feature type="compositionally biased region" description="Pro residues" evidence="2">
    <location>
        <begin position="318"/>
        <end position="335"/>
    </location>
</feature>
<dbReference type="EMBL" id="CAKKNE010000001">
    <property type="protein sequence ID" value="CAH0365522.1"/>
    <property type="molecule type" value="Genomic_DNA"/>
</dbReference>
<feature type="region of interest" description="Disordered" evidence="2">
    <location>
        <begin position="1"/>
        <end position="52"/>
    </location>
</feature>
<evidence type="ECO:0000256" key="2">
    <source>
        <dbReference type="SAM" id="MobiDB-lite"/>
    </source>
</evidence>
<feature type="region of interest" description="Disordered" evidence="2">
    <location>
        <begin position="590"/>
        <end position="683"/>
    </location>
</feature>
<dbReference type="SMART" id="SM00239">
    <property type="entry name" value="C2"/>
    <property type="match status" value="1"/>
</dbReference>
<dbReference type="Pfam" id="PF00168">
    <property type="entry name" value="C2"/>
    <property type="match status" value="1"/>
</dbReference>
<feature type="compositionally biased region" description="Low complexity" evidence="2">
    <location>
        <begin position="628"/>
        <end position="637"/>
    </location>
</feature>
<feature type="compositionally biased region" description="Basic and acidic residues" evidence="2">
    <location>
        <begin position="347"/>
        <end position="356"/>
    </location>
</feature>
<feature type="region of interest" description="Disordered" evidence="2">
    <location>
        <begin position="88"/>
        <end position="131"/>
    </location>
</feature>
<dbReference type="PROSITE" id="PS50004">
    <property type="entry name" value="C2"/>
    <property type="match status" value="1"/>
</dbReference>
<dbReference type="PANTHER" id="PTHR10774">
    <property type="entry name" value="EXTENDED SYNAPTOTAGMIN-RELATED"/>
    <property type="match status" value="1"/>
</dbReference>
<evidence type="ECO:0000256" key="1">
    <source>
        <dbReference type="SAM" id="Coils"/>
    </source>
</evidence>
<feature type="compositionally biased region" description="Basic and acidic residues" evidence="2">
    <location>
        <begin position="1"/>
        <end position="39"/>
    </location>
</feature>
<sequence>MRRWESNQTKKKEAMVARARARDAKRHERREQTAVDRSRKLAASLSESNATNDALRSMVREITQKHVAALAALGVAEEKAETALLSAQKLKPARAFSEDEEPEPEPESPEPTTPQLRFAKARSDARDDLHAARVAAEAARATRNADREALAAARKKLWALVGVLADADAELEASQRNPDGLGVDELTKRVDEARAASADADEKLAAADTEADNQSLVDACRDARRALDESVAALDAAARVARTGKAGEDATPRRLEREPAKAYRVGRALEAAAAAEATCCARAGASAMAERRTAAAAAALEQCLDAFDDLGRWTTARAPPPSPKPTPRMRTPPRPPRAEAASSVRRPLHEPKPREPEVEEVQSEEEEDESDDDWADDDWAYCLLDGRAKRGTLTAQTEPIHVVAARKTRLEQRRALLDEHYPWDEDKGVRRDAETGRSCARLHVRVVQARSLPQMRRHRGSCDPYVEVAVDGASPKKTGTVYDSLYPTWARERFELRVNRKTAVLRCRVLDAPPARGEPPRPVGTCSLALQDLGERSKTLWLPLTRAPSAVKTRLADDCALRVECRLVIDPAPLLDRALKRLSDALATRAPDAAPATPTTPPRSAPPSVKTATDARGRFVATPPKPPAASTTKSPSPRSKQAPPSPQEMDLRIFRSPARRQAHPVGRSPRGRASRGSRPWRGS</sequence>
<feature type="compositionally biased region" description="Basic and acidic residues" evidence="2">
    <location>
        <begin position="121"/>
        <end position="131"/>
    </location>
</feature>
<dbReference type="InterPro" id="IPR035892">
    <property type="entry name" value="C2_domain_sf"/>
</dbReference>
<dbReference type="SUPFAM" id="SSF49562">
    <property type="entry name" value="C2 domain (Calcium/lipid-binding domain, CaLB)"/>
    <property type="match status" value="1"/>
</dbReference>
<evidence type="ECO:0000313" key="4">
    <source>
        <dbReference type="EMBL" id="CAH0365522.1"/>
    </source>
</evidence>
<keyword evidence="1" id="KW-0175">Coiled coil</keyword>
<feature type="compositionally biased region" description="Acidic residues" evidence="2">
    <location>
        <begin position="98"/>
        <end position="108"/>
    </location>
</feature>
<dbReference type="InterPro" id="IPR000008">
    <property type="entry name" value="C2_dom"/>
</dbReference>
<feature type="coiled-coil region" evidence="1">
    <location>
        <begin position="183"/>
        <end position="210"/>
    </location>
</feature>